<gene>
    <name evidence="2" type="ORF">FME351_LOCUS22589</name>
</gene>
<dbReference type="AlphaFoldDB" id="A0A818NZ15"/>
<protein>
    <recommendedName>
        <fullName evidence="1">HAT C-terminal dimerisation domain-containing protein</fullName>
    </recommendedName>
</protein>
<dbReference type="InterPro" id="IPR012337">
    <property type="entry name" value="RNaseH-like_sf"/>
</dbReference>
<dbReference type="SUPFAM" id="SSF53098">
    <property type="entry name" value="Ribonuclease H-like"/>
    <property type="match status" value="1"/>
</dbReference>
<name>A0A818NZ15_9BILA</name>
<reference evidence="2" key="1">
    <citation type="submission" date="2021-02" db="EMBL/GenBank/DDBJ databases">
        <authorList>
            <person name="Nowell W R."/>
        </authorList>
    </citation>
    <scope>NUCLEOTIDE SEQUENCE</scope>
</reference>
<evidence type="ECO:0000313" key="3">
    <source>
        <dbReference type="Proteomes" id="UP000663869"/>
    </source>
</evidence>
<comment type="caution">
    <text evidence="2">The sequence shown here is derived from an EMBL/GenBank/DDBJ whole genome shotgun (WGS) entry which is preliminary data.</text>
</comment>
<dbReference type="EMBL" id="CAJNYU010002952">
    <property type="protein sequence ID" value="CAF3613975.1"/>
    <property type="molecule type" value="Genomic_DNA"/>
</dbReference>
<dbReference type="Proteomes" id="UP000663869">
    <property type="component" value="Unassembled WGS sequence"/>
</dbReference>
<feature type="domain" description="HAT C-terminal dimerisation" evidence="1">
    <location>
        <begin position="18"/>
        <end position="85"/>
    </location>
</feature>
<sequence>MSTLMDKQNQQNEGTYDEVDRYIALKLGEDEQYSNPLDFWKKKDNQLAFPSLFQLAKRYFAIPCSSSAVERQFSAAENGLLAQFNNDKKLWQLLFAPERTGPHELIVYAKRTKDGESSKSDAKFNLDVTKLRRPMKFHMIYTQFRTKKCQIYTPMDGILKKGSVVPIHCVISGAKDVNLTIDSNWIKNEGYRDPVL</sequence>
<evidence type="ECO:0000259" key="1">
    <source>
        <dbReference type="Pfam" id="PF05699"/>
    </source>
</evidence>
<dbReference type="GO" id="GO:0046983">
    <property type="term" value="F:protein dimerization activity"/>
    <property type="evidence" value="ECO:0007669"/>
    <property type="project" value="InterPro"/>
</dbReference>
<evidence type="ECO:0000313" key="2">
    <source>
        <dbReference type="EMBL" id="CAF3613975.1"/>
    </source>
</evidence>
<organism evidence="2 3">
    <name type="scientific">Rotaria socialis</name>
    <dbReference type="NCBI Taxonomy" id="392032"/>
    <lineage>
        <taxon>Eukaryota</taxon>
        <taxon>Metazoa</taxon>
        <taxon>Spiralia</taxon>
        <taxon>Gnathifera</taxon>
        <taxon>Rotifera</taxon>
        <taxon>Eurotatoria</taxon>
        <taxon>Bdelloidea</taxon>
        <taxon>Philodinida</taxon>
        <taxon>Philodinidae</taxon>
        <taxon>Rotaria</taxon>
    </lineage>
</organism>
<proteinExistence type="predicted"/>
<dbReference type="Pfam" id="PF05699">
    <property type="entry name" value="Dimer_Tnp_hAT"/>
    <property type="match status" value="1"/>
</dbReference>
<accession>A0A818NZ15</accession>
<dbReference type="InterPro" id="IPR008906">
    <property type="entry name" value="HATC_C_dom"/>
</dbReference>